<dbReference type="SUPFAM" id="SSF56399">
    <property type="entry name" value="ADP-ribosylation"/>
    <property type="match status" value="1"/>
</dbReference>
<dbReference type="EMBL" id="CP108090">
    <property type="protein sequence ID" value="WUQ10213.1"/>
    <property type="molecule type" value="Genomic_DNA"/>
</dbReference>
<keyword evidence="4" id="KW-1185">Reference proteome</keyword>
<evidence type="ECO:0000259" key="2">
    <source>
        <dbReference type="Pfam" id="PF22596"/>
    </source>
</evidence>
<name>A0ABZ1T4A9_STRVG</name>
<dbReference type="Gene3D" id="3.90.210.10">
    <property type="entry name" value="Heat-Labile Enterotoxin, subunit A"/>
    <property type="match status" value="1"/>
</dbReference>
<gene>
    <name evidence="3" type="ORF">OG517_01460</name>
</gene>
<feature type="compositionally biased region" description="Basic and acidic residues" evidence="1">
    <location>
        <begin position="256"/>
        <end position="271"/>
    </location>
</feature>
<protein>
    <recommendedName>
        <fullName evidence="2">Pierisin-like domain-containing protein</fullName>
    </recommendedName>
</protein>
<feature type="region of interest" description="Disordered" evidence="1">
    <location>
        <begin position="250"/>
        <end position="271"/>
    </location>
</feature>
<organism evidence="3 4">
    <name type="scientific">Streptomyces virginiae</name>
    <name type="common">Streptomyces cinnamonensis</name>
    <dbReference type="NCBI Taxonomy" id="1961"/>
    <lineage>
        <taxon>Bacteria</taxon>
        <taxon>Bacillati</taxon>
        <taxon>Actinomycetota</taxon>
        <taxon>Actinomycetes</taxon>
        <taxon>Kitasatosporales</taxon>
        <taxon>Streptomycetaceae</taxon>
        <taxon>Streptomyces</taxon>
    </lineage>
</organism>
<reference evidence="3" key="1">
    <citation type="submission" date="2022-10" db="EMBL/GenBank/DDBJ databases">
        <title>The complete genomes of actinobacterial strains from the NBC collection.</title>
        <authorList>
            <person name="Joergensen T.S."/>
            <person name="Alvarez Arevalo M."/>
            <person name="Sterndorff E.B."/>
            <person name="Faurdal D."/>
            <person name="Vuksanovic O."/>
            <person name="Mourched A.-S."/>
            <person name="Charusanti P."/>
            <person name="Shaw S."/>
            <person name="Blin K."/>
            <person name="Weber T."/>
        </authorList>
    </citation>
    <scope>NUCLEOTIDE SEQUENCE</scope>
    <source>
        <strain evidence="3">NBC_00248</strain>
    </source>
</reference>
<evidence type="ECO:0000313" key="4">
    <source>
        <dbReference type="Proteomes" id="UP001432039"/>
    </source>
</evidence>
<evidence type="ECO:0000313" key="3">
    <source>
        <dbReference type="EMBL" id="WUQ10213.1"/>
    </source>
</evidence>
<accession>A0ABZ1T4A9</accession>
<dbReference type="Pfam" id="PF22596">
    <property type="entry name" value="Scabin-like"/>
    <property type="match status" value="1"/>
</dbReference>
<dbReference type="InterPro" id="IPR054695">
    <property type="entry name" value="Pierisin-like_dom"/>
</dbReference>
<sequence>MLTKVGYVRNPANNTESCAPSEEVVPTVLKTAIRIASATVLAAVSLGFGSPAGAAADPYPGTPQQIRDTGPCGPTGGYRASEWLQTTTDPTIRPDVDLHAVQEAWYWRHDVNTLWRGDTRDPQTIFASGFAPRGSNLTPLVDWITGGAGQTGAAHVSTSCERWVAQEFATGGGNDGWVYAIQAPGGIDINATARQTGLTSQYLWNKEIDFPGGIEARFIEGACQYHLVGHDPQTNDRIYRNLGCVTNSNFRPVPSKHKDKDKEKETVGSSH</sequence>
<dbReference type="RefSeq" id="WP_328959774.1">
    <property type="nucleotide sequence ID" value="NZ_CP108090.1"/>
</dbReference>
<dbReference type="Proteomes" id="UP001432039">
    <property type="component" value="Chromosome"/>
</dbReference>
<proteinExistence type="predicted"/>
<evidence type="ECO:0000256" key="1">
    <source>
        <dbReference type="SAM" id="MobiDB-lite"/>
    </source>
</evidence>
<feature type="domain" description="Pierisin-like" evidence="2">
    <location>
        <begin position="114"/>
        <end position="232"/>
    </location>
</feature>